<dbReference type="InterPro" id="IPR051435">
    <property type="entry name" value="RING_finger_E3_ubiq-ligases"/>
</dbReference>
<organism evidence="6 7">
    <name type="scientific">Knipowitschia caucasica</name>
    <name type="common">Caucasian dwarf goby</name>
    <name type="synonym">Pomatoschistus caucasicus</name>
    <dbReference type="NCBI Taxonomy" id="637954"/>
    <lineage>
        <taxon>Eukaryota</taxon>
        <taxon>Metazoa</taxon>
        <taxon>Chordata</taxon>
        <taxon>Craniata</taxon>
        <taxon>Vertebrata</taxon>
        <taxon>Euteleostomi</taxon>
        <taxon>Actinopterygii</taxon>
        <taxon>Neopterygii</taxon>
        <taxon>Teleostei</taxon>
        <taxon>Neoteleostei</taxon>
        <taxon>Acanthomorphata</taxon>
        <taxon>Gobiaria</taxon>
        <taxon>Gobiiformes</taxon>
        <taxon>Gobioidei</taxon>
        <taxon>Gobiidae</taxon>
        <taxon>Gobiinae</taxon>
        <taxon>Knipowitschia</taxon>
    </lineage>
</organism>
<evidence type="ECO:0000256" key="4">
    <source>
        <dbReference type="PROSITE-ProRule" id="PRU00175"/>
    </source>
</evidence>
<dbReference type="PANTHER" id="PTHR22791">
    <property type="entry name" value="RING-TYPE DOMAIN-CONTAINING PROTEIN"/>
    <property type="match status" value="1"/>
</dbReference>
<dbReference type="Proteomes" id="UP001497482">
    <property type="component" value="Chromosome 6"/>
</dbReference>
<dbReference type="InterPro" id="IPR013083">
    <property type="entry name" value="Znf_RING/FYVE/PHD"/>
</dbReference>
<dbReference type="GO" id="GO:0061630">
    <property type="term" value="F:ubiquitin protein ligase activity"/>
    <property type="evidence" value="ECO:0007669"/>
    <property type="project" value="TreeGrafter"/>
</dbReference>
<dbReference type="InterPro" id="IPR001841">
    <property type="entry name" value="Znf_RING"/>
</dbReference>
<evidence type="ECO:0000256" key="1">
    <source>
        <dbReference type="ARBA" id="ARBA00022723"/>
    </source>
</evidence>
<accession>A0AAV2M4Z2</accession>
<keyword evidence="1" id="KW-0479">Metal-binding</keyword>
<dbReference type="PANTHER" id="PTHR22791:SF31">
    <property type="entry name" value="IM:7152348"/>
    <property type="match status" value="1"/>
</dbReference>
<evidence type="ECO:0000256" key="2">
    <source>
        <dbReference type="ARBA" id="ARBA00022771"/>
    </source>
</evidence>
<name>A0AAV2M4Z2_KNICA</name>
<evidence type="ECO:0000313" key="7">
    <source>
        <dbReference type="Proteomes" id="UP001497482"/>
    </source>
</evidence>
<dbReference type="InterPro" id="IPR017907">
    <property type="entry name" value="Znf_RING_CS"/>
</dbReference>
<dbReference type="PROSITE" id="PS50089">
    <property type="entry name" value="ZF_RING_2"/>
    <property type="match status" value="1"/>
</dbReference>
<dbReference type="GO" id="GO:0008270">
    <property type="term" value="F:zinc ion binding"/>
    <property type="evidence" value="ECO:0007669"/>
    <property type="project" value="UniProtKB-KW"/>
</dbReference>
<dbReference type="PROSITE" id="PS00518">
    <property type="entry name" value="ZF_RING_1"/>
    <property type="match status" value="1"/>
</dbReference>
<dbReference type="SUPFAM" id="SSF57850">
    <property type="entry name" value="RING/U-box"/>
    <property type="match status" value="1"/>
</dbReference>
<dbReference type="GO" id="GO:0016567">
    <property type="term" value="P:protein ubiquitination"/>
    <property type="evidence" value="ECO:0007669"/>
    <property type="project" value="TreeGrafter"/>
</dbReference>
<evidence type="ECO:0000259" key="5">
    <source>
        <dbReference type="PROSITE" id="PS50089"/>
    </source>
</evidence>
<sequence>MISARSAPLHTRLGELCRRGRGCFHLPRAFCEISACFRLLTQLRTAPRRKISTVRLSKNSQRKLLPLLVSCRHYTMDLLPCEELECVVCFNLYSRSDRIPRVLHCHHTFCSVCLEKLSHQREAVRTVCCPLCRWITCTNATLSLPGSLWVNTDIWDQISEDQLRERGFDIEMDQREMMRQQVPSSKPSSLLDILLRMFVCGTNNRH</sequence>
<keyword evidence="2 4" id="KW-0863">Zinc-finger</keyword>
<reference evidence="6 7" key="1">
    <citation type="submission" date="2024-04" db="EMBL/GenBank/DDBJ databases">
        <authorList>
            <person name="Waldvogel A.-M."/>
            <person name="Schoenle A."/>
        </authorList>
    </citation>
    <scope>NUCLEOTIDE SEQUENCE [LARGE SCALE GENOMIC DNA]</scope>
</reference>
<dbReference type="EMBL" id="OZ035828">
    <property type="protein sequence ID" value="CAL1608374.1"/>
    <property type="molecule type" value="Genomic_DNA"/>
</dbReference>
<dbReference type="SMART" id="SM00184">
    <property type="entry name" value="RING"/>
    <property type="match status" value="1"/>
</dbReference>
<dbReference type="Gene3D" id="3.30.40.10">
    <property type="entry name" value="Zinc/RING finger domain, C3HC4 (zinc finger)"/>
    <property type="match status" value="1"/>
</dbReference>
<dbReference type="Pfam" id="PF14634">
    <property type="entry name" value="zf-RING_5"/>
    <property type="match status" value="1"/>
</dbReference>
<keyword evidence="3" id="KW-0862">Zinc</keyword>
<feature type="domain" description="RING-type" evidence="5">
    <location>
        <begin position="86"/>
        <end position="133"/>
    </location>
</feature>
<evidence type="ECO:0000313" key="6">
    <source>
        <dbReference type="EMBL" id="CAL1608374.1"/>
    </source>
</evidence>
<evidence type="ECO:0000256" key="3">
    <source>
        <dbReference type="ARBA" id="ARBA00022833"/>
    </source>
</evidence>
<gene>
    <name evidence="6" type="ORF">KC01_LOCUS35318</name>
</gene>
<proteinExistence type="predicted"/>
<protein>
    <recommendedName>
        <fullName evidence="5">RING-type domain-containing protein</fullName>
    </recommendedName>
</protein>
<keyword evidence="7" id="KW-1185">Reference proteome</keyword>
<dbReference type="AlphaFoldDB" id="A0AAV2M4Z2"/>